<feature type="domain" description="Membrane transport protein MMPL" evidence="8">
    <location>
        <begin position="150"/>
        <end position="366"/>
    </location>
</feature>
<dbReference type="Gene3D" id="1.20.1640.10">
    <property type="entry name" value="Multidrug efflux transporter AcrB transmembrane domain"/>
    <property type="match status" value="2"/>
</dbReference>
<comment type="similarity">
    <text evidence="2">Belongs to the resistance-nodulation-cell division (RND) (TC 2.A.6) family. MmpL subfamily.</text>
</comment>
<feature type="transmembrane region" description="Helical" evidence="7">
    <location>
        <begin position="577"/>
        <end position="596"/>
    </location>
</feature>
<evidence type="ECO:0000256" key="7">
    <source>
        <dbReference type="SAM" id="Phobius"/>
    </source>
</evidence>
<feature type="transmembrane region" description="Helical" evidence="7">
    <location>
        <begin position="296"/>
        <end position="315"/>
    </location>
</feature>
<dbReference type="SUPFAM" id="SSF82866">
    <property type="entry name" value="Multidrug efflux transporter AcrB transmembrane domain"/>
    <property type="match status" value="2"/>
</dbReference>
<keyword evidence="3" id="KW-1003">Cell membrane</keyword>
<keyword evidence="4 7" id="KW-0812">Transmembrane</keyword>
<sequence>MTPEQPAETGLFGRYAAWTVRRRWYIVVGWLIALGGLVALPPVGSGGNELASIIPLDSPAISSELRALDEFGFPLSSRVAVVQRAPEGLSLFVQAESALDALAVNQGPKPEWPLLGALPITNSLKLFGPGGETNTSVLTYLFMDPISSFQSQQDAAQRYIDQHLERREDHVVGVAGSVPARAQQAGLVGDNISRLELLTVLAIIALVGFTFRSVLAPAIALVASGIAFVATISLSEVLSGLAGISTPAELEPLLVALLLGVVTDYTIFYVTALQARIAATARWRDAVRAAVSTDTPIVLAAGITVAAGTAALLAAKSEFFRAFGPAMALAVLVGLIVSVTFVPASIAVLGPAVFWPRDPRRARLARRTRPVPGIAALRRLRPAPGPDTPGRRRIRLVHLLANRPTAAAVVVGCVALLLAASASVRDLDLGVGFTSSLPPDNPVAVASTSASDAFAPGITSPTTILIERPDVVDDVDLLVGLQHLIEGESGVAGVVGPAQNITQRAYNVVLSESGNAARMLIVFDHDPLDATAITDLRSLRDRLPALVQEAGLTGARTSLGGDTALAEGLVGSTEADLYRIAVAGIVVNLLLLVLFLRALVAPLFLLASSVLALTASLGLTVFLFGGLGGVDGLTFYVPFAAAVLLVSLGSDYNIFGVGRVWEEARHLPLREAVLKAVPESSRAITSAGVTLAVSFGMLALIPLTPFRELAFAMAVGILIDAFVVRSLLVPAMLVLVGPFSGWPGPHLRGDRRSRR</sequence>
<dbReference type="Pfam" id="PF03176">
    <property type="entry name" value="MMPL"/>
    <property type="match status" value="2"/>
</dbReference>
<evidence type="ECO:0000256" key="6">
    <source>
        <dbReference type="ARBA" id="ARBA00023136"/>
    </source>
</evidence>
<comment type="subcellular location">
    <subcellularLocation>
        <location evidence="1">Cell membrane</location>
        <topology evidence="1">Multi-pass membrane protein</topology>
    </subcellularLocation>
</comment>
<dbReference type="PANTHER" id="PTHR33406">
    <property type="entry name" value="MEMBRANE PROTEIN MJ1562-RELATED"/>
    <property type="match status" value="1"/>
</dbReference>
<evidence type="ECO:0000313" key="9">
    <source>
        <dbReference type="EMBL" id="GAA5029563.1"/>
    </source>
</evidence>
<feature type="transmembrane region" description="Helical" evidence="7">
    <location>
        <begin position="327"/>
        <end position="354"/>
    </location>
</feature>
<dbReference type="InterPro" id="IPR004869">
    <property type="entry name" value="MMPL_dom"/>
</dbReference>
<feature type="transmembrane region" description="Helical" evidence="7">
    <location>
        <begin position="218"/>
        <end position="241"/>
    </location>
</feature>
<dbReference type="Proteomes" id="UP001500427">
    <property type="component" value="Unassembled WGS sequence"/>
</dbReference>
<keyword evidence="10" id="KW-1185">Reference proteome</keyword>
<reference evidence="10" key="1">
    <citation type="journal article" date="2019" name="Int. J. Syst. Evol. Microbiol.">
        <title>The Global Catalogue of Microorganisms (GCM) 10K type strain sequencing project: providing services to taxonomists for standard genome sequencing and annotation.</title>
        <authorList>
            <consortium name="The Broad Institute Genomics Platform"/>
            <consortium name="The Broad Institute Genome Sequencing Center for Infectious Disease"/>
            <person name="Wu L."/>
            <person name="Ma J."/>
        </authorList>
    </citation>
    <scope>NUCLEOTIDE SEQUENCE [LARGE SCALE GENOMIC DNA]</scope>
    <source>
        <strain evidence="10">JCM 17687</strain>
    </source>
</reference>
<dbReference type="PANTHER" id="PTHR33406:SF6">
    <property type="entry name" value="MEMBRANE PROTEIN YDGH-RELATED"/>
    <property type="match status" value="1"/>
</dbReference>
<evidence type="ECO:0000313" key="10">
    <source>
        <dbReference type="Proteomes" id="UP001500427"/>
    </source>
</evidence>
<feature type="transmembrane region" description="Helical" evidence="7">
    <location>
        <begin position="400"/>
        <end position="420"/>
    </location>
</feature>
<protein>
    <submittedName>
        <fullName evidence="9">MMPL family transporter</fullName>
    </submittedName>
</protein>
<evidence type="ECO:0000259" key="8">
    <source>
        <dbReference type="Pfam" id="PF03176"/>
    </source>
</evidence>
<keyword evidence="5 7" id="KW-1133">Transmembrane helix</keyword>
<evidence type="ECO:0000256" key="5">
    <source>
        <dbReference type="ARBA" id="ARBA00022989"/>
    </source>
</evidence>
<comment type="caution">
    <text evidence="9">The sequence shown here is derived from an EMBL/GenBank/DDBJ whole genome shotgun (WGS) entry which is preliminary data.</text>
</comment>
<feature type="transmembrane region" description="Helical" evidence="7">
    <location>
        <begin position="253"/>
        <end position="275"/>
    </location>
</feature>
<proteinExistence type="inferred from homology"/>
<evidence type="ECO:0000256" key="3">
    <source>
        <dbReference type="ARBA" id="ARBA00022475"/>
    </source>
</evidence>
<feature type="transmembrane region" description="Helical" evidence="7">
    <location>
        <begin position="683"/>
        <end position="703"/>
    </location>
</feature>
<keyword evidence="6 7" id="KW-0472">Membrane</keyword>
<feature type="transmembrane region" description="Helical" evidence="7">
    <location>
        <begin position="709"/>
        <end position="742"/>
    </location>
</feature>
<dbReference type="InterPro" id="IPR050545">
    <property type="entry name" value="Mycobact_MmpL"/>
</dbReference>
<name>A0ABP9JEI5_9MICO</name>
<evidence type="ECO:0000256" key="4">
    <source>
        <dbReference type="ARBA" id="ARBA00022692"/>
    </source>
</evidence>
<feature type="transmembrane region" description="Helical" evidence="7">
    <location>
        <begin position="603"/>
        <end position="627"/>
    </location>
</feature>
<feature type="transmembrane region" description="Helical" evidence="7">
    <location>
        <begin position="24"/>
        <end position="43"/>
    </location>
</feature>
<dbReference type="EMBL" id="BAABIW010000017">
    <property type="protein sequence ID" value="GAA5029563.1"/>
    <property type="molecule type" value="Genomic_DNA"/>
</dbReference>
<feature type="transmembrane region" description="Helical" evidence="7">
    <location>
        <begin position="192"/>
        <end position="211"/>
    </location>
</feature>
<organism evidence="9 10">
    <name type="scientific">Terrabacter aeriphilus</name>
    <dbReference type="NCBI Taxonomy" id="515662"/>
    <lineage>
        <taxon>Bacteria</taxon>
        <taxon>Bacillati</taxon>
        <taxon>Actinomycetota</taxon>
        <taxon>Actinomycetes</taxon>
        <taxon>Micrococcales</taxon>
        <taxon>Intrasporangiaceae</taxon>
        <taxon>Terrabacter</taxon>
    </lineage>
</organism>
<gene>
    <name evidence="9" type="ORF">GCM10023258_26060</name>
</gene>
<accession>A0ABP9JEI5</accession>
<feature type="transmembrane region" description="Helical" evidence="7">
    <location>
        <begin position="633"/>
        <end position="655"/>
    </location>
</feature>
<evidence type="ECO:0000256" key="2">
    <source>
        <dbReference type="ARBA" id="ARBA00010157"/>
    </source>
</evidence>
<evidence type="ECO:0000256" key="1">
    <source>
        <dbReference type="ARBA" id="ARBA00004651"/>
    </source>
</evidence>
<feature type="domain" description="Membrane transport protein MMPL" evidence="8">
    <location>
        <begin position="437"/>
        <end position="746"/>
    </location>
</feature>